<dbReference type="Pfam" id="PF14687">
    <property type="entry name" value="DUF4460"/>
    <property type="match status" value="1"/>
</dbReference>
<dbReference type="InterPro" id="IPR028031">
    <property type="entry name" value="DUF4460"/>
</dbReference>
<dbReference type="GO" id="GO:0005739">
    <property type="term" value="C:mitochondrion"/>
    <property type="evidence" value="ECO:0007669"/>
    <property type="project" value="TreeGrafter"/>
</dbReference>
<dbReference type="EMBL" id="EF084757">
    <property type="protein sequence ID" value="ABK24068.1"/>
    <property type="molecule type" value="mRNA"/>
</dbReference>
<proteinExistence type="evidence at transcript level"/>
<dbReference type="InterPro" id="IPR027986">
    <property type="entry name" value="TCAIM"/>
</dbReference>
<dbReference type="PANTHER" id="PTHR31596:SF1">
    <property type="entry name" value="T-CELL ACTIVATION INHIBITOR, MITOCHONDRIAL"/>
    <property type="match status" value="1"/>
</dbReference>
<dbReference type="PANTHER" id="PTHR31596">
    <property type="entry name" value="T-CELL ACTIVATION INHIBITOR, MITOCHONDRIAL"/>
    <property type="match status" value="1"/>
</dbReference>
<accession>A9NTV7</accession>
<name>A9NTV7_PICSI</name>
<organism evidence="3">
    <name type="scientific">Picea sitchensis</name>
    <name type="common">Sitka spruce</name>
    <name type="synonym">Pinus sitchensis</name>
    <dbReference type="NCBI Taxonomy" id="3332"/>
    <lineage>
        <taxon>Eukaryota</taxon>
        <taxon>Viridiplantae</taxon>
        <taxon>Streptophyta</taxon>
        <taxon>Embryophyta</taxon>
        <taxon>Tracheophyta</taxon>
        <taxon>Spermatophyta</taxon>
        <taxon>Pinopsida</taxon>
        <taxon>Pinidae</taxon>
        <taxon>Conifers I</taxon>
        <taxon>Pinales</taxon>
        <taxon>Pinaceae</taxon>
        <taxon>Picea</taxon>
    </lineage>
</organism>
<evidence type="ECO:0000313" key="3">
    <source>
        <dbReference type="EMBL" id="ABK24068.1"/>
    </source>
</evidence>
<dbReference type="InterPro" id="IPR027989">
    <property type="entry name" value="DUF4461"/>
</dbReference>
<protein>
    <recommendedName>
        <fullName evidence="4">DUF4460 domain-containing protein</fullName>
    </recommendedName>
</protein>
<feature type="domain" description="DUF4460" evidence="1">
    <location>
        <begin position="47"/>
        <end position="122"/>
    </location>
</feature>
<evidence type="ECO:0008006" key="4">
    <source>
        <dbReference type="Google" id="ProtNLM"/>
    </source>
</evidence>
<sequence length="500" mass="56816">MWPWARIRYALQLSTLERFHVRSLSPPLQLQLFHVRSGKAVDDEYEESIPSLRAELRRLFKLVHPDLFYSHPDAQEVNQRSFQQLQEYLNAAKGNSSPQHHVYHFIFYLHKDAATQKLEKVEVVLPRPQVRYVSPDRAEILPATRAALGNLLFSCGLSKHVKGGLMSEEEDLRLSDLFQQASEIQRQKEVSLLGLEQKLVVVKNALCVGRGIRVSVCSALAGLTLREQLALLQRLGKALDLCKDINLRGHAVLIGDCYGVDNLGNLWLNHEDSEEKWSSFFSAADLVTALRYKKEAMLRRGLEFKVAKLMEIEMIFTHDSLSIHPHYSQFLNEIAEGALQHGAVGGGKFHELPIKVTGNPEELGCGATEEIGSPMSFEVDETMGYVTVPVYESLTNLYKFIEQRGEEALASRQRFKQLEEHLEGMKTRTRKILKLRHLSFDNGLSRDKCISACTRLLRNAHELTRYTEGLSICVSNEHKLPQSGSKRPLCLKWDFSISDL</sequence>
<evidence type="ECO:0000259" key="1">
    <source>
        <dbReference type="Pfam" id="PF14687"/>
    </source>
</evidence>
<dbReference type="AlphaFoldDB" id="A9NTV7"/>
<feature type="domain" description="DUF4461" evidence="2">
    <location>
        <begin position="174"/>
        <end position="495"/>
    </location>
</feature>
<dbReference type="Pfam" id="PF14688">
    <property type="entry name" value="DUF4461"/>
    <property type="match status" value="1"/>
</dbReference>
<dbReference type="OMA" id="IEMIFTH"/>
<evidence type="ECO:0000259" key="2">
    <source>
        <dbReference type="Pfam" id="PF14688"/>
    </source>
</evidence>
<reference evidence="3" key="1">
    <citation type="journal article" date="2008" name="BMC Genomics">
        <title>A conifer genomics resource of 200,000 spruce (Picea spp.) ESTs and 6,464 high-quality, sequence-finished full-length cDNAs for Sitka spruce (Picea sitchensis).</title>
        <authorList>
            <person name="Ralph S.G."/>
            <person name="Chun H.J."/>
            <person name="Kolosova N."/>
            <person name="Cooper D."/>
            <person name="Oddy C."/>
            <person name="Ritland C.E."/>
            <person name="Kirkpatrick R."/>
            <person name="Moore R."/>
            <person name="Barber S."/>
            <person name="Holt R.A."/>
            <person name="Jones S.J."/>
            <person name="Marra M.A."/>
            <person name="Douglas C.J."/>
            <person name="Ritland K."/>
            <person name="Bohlmann J."/>
        </authorList>
    </citation>
    <scope>NUCLEOTIDE SEQUENCE</scope>
    <source>
        <tissue evidence="3">Green portion of the leader tissue</tissue>
    </source>
</reference>